<evidence type="ECO:0000256" key="1">
    <source>
        <dbReference type="ARBA" id="ARBA00018672"/>
    </source>
</evidence>
<evidence type="ECO:0000256" key="3">
    <source>
        <dbReference type="ARBA" id="ARBA00023125"/>
    </source>
</evidence>
<feature type="DNA-binding region" description="OmpR/PhoB-type" evidence="7">
    <location>
        <begin position="129"/>
        <end position="225"/>
    </location>
</feature>
<evidence type="ECO:0000313" key="11">
    <source>
        <dbReference type="Proteomes" id="UP000729290"/>
    </source>
</evidence>
<keyword evidence="11" id="KW-1185">Reference proteome</keyword>
<name>A0ABS2G704_9FIRM</name>
<keyword evidence="6" id="KW-0597">Phosphoprotein</keyword>
<evidence type="ECO:0000259" key="8">
    <source>
        <dbReference type="PROSITE" id="PS50110"/>
    </source>
</evidence>
<organism evidence="10 11">
    <name type="scientific">Anaerotignum lactatifermentans</name>
    <dbReference type="NCBI Taxonomy" id="160404"/>
    <lineage>
        <taxon>Bacteria</taxon>
        <taxon>Bacillati</taxon>
        <taxon>Bacillota</taxon>
        <taxon>Clostridia</taxon>
        <taxon>Lachnospirales</taxon>
        <taxon>Anaerotignaceae</taxon>
        <taxon>Anaerotignum</taxon>
    </lineage>
</organism>
<protein>
    <recommendedName>
        <fullName evidence="1">Stage 0 sporulation protein A homolog</fullName>
    </recommendedName>
</protein>
<dbReference type="EMBL" id="JACSNV010000001">
    <property type="protein sequence ID" value="MBM6876647.1"/>
    <property type="molecule type" value="Genomic_DNA"/>
</dbReference>
<dbReference type="PANTHER" id="PTHR48111">
    <property type="entry name" value="REGULATOR OF RPOS"/>
    <property type="match status" value="1"/>
</dbReference>
<dbReference type="PROSITE" id="PS50110">
    <property type="entry name" value="RESPONSE_REGULATORY"/>
    <property type="match status" value="1"/>
</dbReference>
<keyword evidence="4" id="KW-0804">Transcription</keyword>
<dbReference type="SUPFAM" id="SSF52172">
    <property type="entry name" value="CheY-like"/>
    <property type="match status" value="1"/>
</dbReference>
<proteinExistence type="predicted"/>
<dbReference type="CDD" id="cd00383">
    <property type="entry name" value="trans_reg_C"/>
    <property type="match status" value="1"/>
</dbReference>
<feature type="domain" description="Response regulatory" evidence="8">
    <location>
        <begin position="1"/>
        <end position="117"/>
    </location>
</feature>
<dbReference type="Pfam" id="PF00486">
    <property type="entry name" value="Trans_reg_C"/>
    <property type="match status" value="1"/>
</dbReference>
<evidence type="ECO:0000313" key="10">
    <source>
        <dbReference type="EMBL" id="MBM6876647.1"/>
    </source>
</evidence>
<dbReference type="SMART" id="SM00448">
    <property type="entry name" value="REC"/>
    <property type="match status" value="1"/>
</dbReference>
<evidence type="ECO:0000256" key="4">
    <source>
        <dbReference type="ARBA" id="ARBA00023163"/>
    </source>
</evidence>
<dbReference type="RefSeq" id="WP_205132440.1">
    <property type="nucleotide sequence ID" value="NZ_JACSNT010000001.1"/>
</dbReference>
<evidence type="ECO:0000256" key="7">
    <source>
        <dbReference type="PROSITE-ProRule" id="PRU01091"/>
    </source>
</evidence>
<keyword evidence="2" id="KW-0805">Transcription regulation</keyword>
<keyword evidence="3 7" id="KW-0238">DNA-binding</keyword>
<dbReference type="InterPro" id="IPR039420">
    <property type="entry name" value="WalR-like"/>
</dbReference>
<dbReference type="Gene3D" id="3.40.50.2300">
    <property type="match status" value="1"/>
</dbReference>
<dbReference type="SMART" id="SM00862">
    <property type="entry name" value="Trans_reg_C"/>
    <property type="match status" value="1"/>
</dbReference>
<dbReference type="InterPro" id="IPR001789">
    <property type="entry name" value="Sig_transdc_resp-reg_receiver"/>
</dbReference>
<dbReference type="InterPro" id="IPR036388">
    <property type="entry name" value="WH-like_DNA-bd_sf"/>
</dbReference>
<evidence type="ECO:0000256" key="2">
    <source>
        <dbReference type="ARBA" id="ARBA00023015"/>
    </source>
</evidence>
<accession>A0ABS2G704</accession>
<comment type="function">
    <text evidence="5">May play the central regulatory role in sporulation. It may be an element of the effector pathway responsible for the activation of sporulation genes in response to nutritional stress. Spo0A may act in concert with spo0H (a sigma factor) to control the expression of some genes that are critical to the sporulation process.</text>
</comment>
<dbReference type="Gene3D" id="1.10.10.10">
    <property type="entry name" value="Winged helix-like DNA-binding domain superfamily/Winged helix DNA-binding domain"/>
    <property type="match status" value="1"/>
</dbReference>
<comment type="caution">
    <text evidence="10">The sequence shown here is derived from an EMBL/GenBank/DDBJ whole genome shotgun (WGS) entry which is preliminary data.</text>
</comment>
<dbReference type="Proteomes" id="UP000729290">
    <property type="component" value="Unassembled WGS sequence"/>
</dbReference>
<sequence>MIYLVEDDKSIRELVAYTLNSAGLEAEGFERPSEFWAACEKNLPDLVLLDIMLPEEDGIQILQKLRQKEATKRMPVIMLTAKGSEYDKVFGLENGADDYVAKPFGMMELLARVKALLRRTEDLRPKAEEKVYRLEELEVHVDQYRVLSQGEEVALTRKEFEMLCYLLENRGRVLTRDQLLNKIWGYAFDGENRTVDVHIRTLRQKLGQCGKYIETIRGIGYKIGGNG</sequence>
<dbReference type="InterPro" id="IPR001867">
    <property type="entry name" value="OmpR/PhoB-type_DNA-bd"/>
</dbReference>
<dbReference type="PROSITE" id="PS51755">
    <property type="entry name" value="OMPR_PHOB"/>
    <property type="match status" value="1"/>
</dbReference>
<reference evidence="10 11" key="1">
    <citation type="journal article" date="2021" name="Sci. Rep.">
        <title>The distribution of antibiotic resistance genes in chicken gut microbiota commensals.</title>
        <authorList>
            <person name="Juricova H."/>
            <person name="Matiasovicova J."/>
            <person name="Kubasova T."/>
            <person name="Cejkova D."/>
            <person name="Rychlik I."/>
        </authorList>
    </citation>
    <scope>NUCLEOTIDE SEQUENCE [LARGE SCALE GENOMIC DNA]</scope>
    <source>
        <strain evidence="10 11">An431b</strain>
    </source>
</reference>
<dbReference type="PANTHER" id="PTHR48111:SF73">
    <property type="entry name" value="ALKALINE PHOSPHATASE SYNTHESIS TRANSCRIPTIONAL REGULATORY PROTEIN PHOP"/>
    <property type="match status" value="1"/>
</dbReference>
<dbReference type="SUPFAM" id="SSF46894">
    <property type="entry name" value="C-terminal effector domain of the bipartite response regulators"/>
    <property type="match status" value="1"/>
</dbReference>
<dbReference type="InterPro" id="IPR016032">
    <property type="entry name" value="Sig_transdc_resp-reg_C-effctor"/>
</dbReference>
<gene>
    <name evidence="10" type="ORF">H9X83_00525</name>
</gene>
<dbReference type="Gene3D" id="6.10.250.690">
    <property type="match status" value="1"/>
</dbReference>
<evidence type="ECO:0000256" key="5">
    <source>
        <dbReference type="ARBA" id="ARBA00024867"/>
    </source>
</evidence>
<dbReference type="Pfam" id="PF00072">
    <property type="entry name" value="Response_reg"/>
    <property type="match status" value="1"/>
</dbReference>
<evidence type="ECO:0000259" key="9">
    <source>
        <dbReference type="PROSITE" id="PS51755"/>
    </source>
</evidence>
<evidence type="ECO:0000256" key="6">
    <source>
        <dbReference type="PROSITE-ProRule" id="PRU00169"/>
    </source>
</evidence>
<feature type="modified residue" description="4-aspartylphosphate" evidence="6">
    <location>
        <position position="50"/>
    </location>
</feature>
<dbReference type="InterPro" id="IPR011006">
    <property type="entry name" value="CheY-like_superfamily"/>
</dbReference>
<feature type="domain" description="OmpR/PhoB-type" evidence="9">
    <location>
        <begin position="129"/>
        <end position="225"/>
    </location>
</feature>